<dbReference type="SMART" id="SM00418">
    <property type="entry name" value="HTH_ARSR"/>
    <property type="match status" value="1"/>
</dbReference>
<dbReference type="SUPFAM" id="SSF46785">
    <property type="entry name" value="Winged helix' DNA-binding domain"/>
    <property type="match status" value="1"/>
</dbReference>
<dbReference type="NCBIfam" id="NF033788">
    <property type="entry name" value="HTH_metalloreg"/>
    <property type="match status" value="1"/>
</dbReference>
<gene>
    <name evidence="5" type="ORF">HNQ39_002715</name>
</gene>
<evidence type="ECO:0000256" key="1">
    <source>
        <dbReference type="ARBA" id="ARBA00023015"/>
    </source>
</evidence>
<name>A0A7W9SS02_ARMRO</name>
<dbReference type="PRINTS" id="PR00778">
    <property type="entry name" value="HTHARSR"/>
</dbReference>
<dbReference type="PANTHER" id="PTHR43132:SF2">
    <property type="entry name" value="ARSENICAL RESISTANCE OPERON REPRESSOR ARSR-RELATED"/>
    <property type="match status" value="1"/>
</dbReference>
<evidence type="ECO:0000259" key="4">
    <source>
        <dbReference type="PROSITE" id="PS50987"/>
    </source>
</evidence>
<reference evidence="5 6" key="1">
    <citation type="submission" date="2020-08" db="EMBL/GenBank/DDBJ databases">
        <title>Genomic Encyclopedia of Type Strains, Phase IV (KMG-IV): sequencing the most valuable type-strain genomes for metagenomic binning, comparative biology and taxonomic classification.</title>
        <authorList>
            <person name="Goeker M."/>
        </authorList>
    </citation>
    <scope>NUCLEOTIDE SEQUENCE [LARGE SCALE GENOMIC DNA]</scope>
    <source>
        <strain evidence="5 6">DSM 23562</strain>
    </source>
</reference>
<evidence type="ECO:0000256" key="3">
    <source>
        <dbReference type="ARBA" id="ARBA00023163"/>
    </source>
</evidence>
<dbReference type="PANTHER" id="PTHR43132">
    <property type="entry name" value="ARSENICAL RESISTANCE OPERON REPRESSOR ARSR-RELATED"/>
    <property type="match status" value="1"/>
</dbReference>
<dbReference type="InterPro" id="IPR036390">
    <property type="entry name" value="WH_DNA-bd_sf"/>
</dbReference>
<keyword evidence="1" id="KW-0805">Transcription regulation</keyword>
<accession>A0A7W9SS02</accession>
<dbReference type="Proteomes" id="UP000520814">
    <property type="component" value="Unassembled WGS sequence"/>
</dbReference>
<dbReference type="InterPro" id="IPR051011">
    <property type="entry name" value="Metal_resp_trans_reg"/>
</dbReference>
<keyword evidence="6" id="KW-1185">Reference proteome</keyword>
<keyword evidence="3" id="KW-0804">Transcription</keyword>
<dbReference type="PROSITE" id="PS50987">
    <property type="entry name" value="HTH_ARSR_2"/>
    <property type="match status" value="1"/>
</dbReference>
<dbReference type="InterPro" id="IPR036388">
    <property type="entry name" value="WH-like_DNA-bd_sf"/>
</dbReference>
<dbReference type="InterPro" id="IPR001845">
    <property type="entry name" value="HTH_ArsR_DNA-bd_dom"/>
</dbReference>
<comment type="caution">
    <text evidence="5">The sequence shown here is derived from an EMBL/GenBank/DDBJ whole genome shotgun (WGS) entry which is preliminary data.</text>
</comment>
<dbReference type="AlphaFoldDB" id="A0A7W9SS02"/>
<dbReference type="InterPro" id="IPR011991">
    <property type="entry name" value="ArsR-like_HTH"/>
</dbReference>
<dbReference type="RefSeq" id="WP_184196770.1">
    <property type="nucleotide sequence ID" value="NZ_JACHGW010000002.1"/>
</dbReference>
<dbReference type="Pfam" id="PF12840">
    <property type="entry name" value="HTH_20"/>
    <property type="match status" value="1"/>
</dbReference>
<evidence type="ECO:0000313" key="6">
    <source>
        <dbReference type="Proteomes" id="UP000520814"/>
    </source>
</evidence>
<proteinExistence type="predicted"/>
<sequence length="114" mass="12989">MNKTTSPKTLLDMPTLETLATFLRVYAHPLRVRIIDYLASSKRPRHVSEIIRATDGAQQAIVSQQLRLLRESDILTSERRGSFIYYSLAHARDRELLQYLRHLATELDGGSGAH</sequence>
<keyword evidence="2" id="KW-0238">DNA-binding</keyword>
<dbReference type="GO" id="GO:0003700">
    <property type="term" value="F:DNA-binding transcription factor activity"/>
    <property type="evidence" value="ECO:0007669"/>
    <property type="project" value="InterPro"/>
</dbReference>
<evidence type="ECO:0000256" key="2">
    <source>
        <dbReference type="ARBA" id="ARBA00023125"/>
    </source>
</evidence>
<dbReference type="EMBL" id="JACHGW010000002">
    <property type="protein sequence ID" value="MBB6050924.1"/>
    <property type="molecule type" value="Genomic_DNA"/>
</dbReference>
<organism evidence="5 6">
    <name type="scientific">Armatimonas rosea</name>
    <dbReference type="NCBI Taxonomy" id="685828"/>
    <lineage>
        <taxon>Bacteria</taxon>
        <taxon>Bacillati</taxon>
        <taxon>Armatimonadota</taxon>
        <taxon>Armatimonadia</taxon>
        <taxon>Armatimonadales</taxon>
        <taxon>Armatimonadaceae</taxon>
        <taxon>Armatimonas</taxon>
    </lineage>
</organism>
<dbReference type="Gene3D" id="1.10.10.10">
    <property type="entry name" value="Winged helix-like DNA-binding domain superfamily/Winged helix DNA-binding domain"/>
    <property type="match status" value="1"/>
</dbReference>
<protein>
    <submittedName>
        <fullName evidence="5">ArsR family transcriptional regulator</fullName>
    </submittedName>
</protein>
<feature type="domain" description="HTH arsR-type" evidence="4">
    <location>
        <begin position="11"/>
        <end position="108"/>
    </location>
</feature>
<evidence type="ECO:0000313" key="5">
    <source>
        <dbReference type="EMBL" id="MBB6050924.1"/>
    </source>
</evidence>
<dbReference type="CDD" id="cd00090">
    <property type="entry name" value="HTH_ARSR"/>
    <property type="match status" value="1"/>
</dbReference>
<dbReference type="GO" id="GO:0003677">
    <property type="term" value="F:DNA binding"/>
    <property type="evidence" value="ECO:0007669"/>
    <property type="project" value="UniProtKB-KW"/>
</dbReference>